<dbReference type="SUPFAM" id="SSF53474">
    <property type="entry name" value="alpha/beta-Hydrolases"/>
    <property type="match status" value="1"/>
</dbReference>
<dbReference type="RefSeq" id="WP_271996658.1">
    <property type="nucleotide sequence ID" value="NZ_JAQNDN010000003.1"/>
</dbReference>
<accession>A0ABT5B384</accession>
<evidence type="ECO:0000313" key="3">
    <source>
        <dbReference type="Proteomes" id="UP001217838"/>
    </source>
</evidence>
<organism evidence="2 3">
    <name type="scientific">Nannocystis radixulma</name>
    <dbReference type="NCBI Taxonomy" id="2995305"/>
    <lineage>
        <taxon>Bacteria</taxon>
        <taxon>Pseudomonadati</taxon>
        <taxon>Myxococcota</taxon>
        <taxon>Polyangia</taxon>
        <taxon>Nannocystales</taxon>
        <taxon>Nannocystaceae</taxon>
        <taxon>Nannocystis</taxon>
    </lineage>
</organism>
<reference evidence="2 3" key="1">
    <citation type="submission" date="2022-11" db="EMBL/GenBank/DDBJ databases">
        <title>Minimal conservation of predation-associated metabolite biosynthetic gene clusters underscores biosynthetic potential of Myxococcota including descriptions for ten novel species: Archangium lansinium sp. nov., Myxococcus landrumus sp. nov., Nannocystis bai.</title>
        <authorList>
            <person name="Ahearne A."/>
            <person name="Stevens C."/>
            <person name="Dowd S."/>
        </authorList>
    </citation>
    <scope>NUCLEOTIDE SEQUENCE [LARGE SCALE GENOMIC DNA]</scope>
    <source>
        <strain evidence="2 3">NCELM</strain>
    </source>
</reference>
<sequence>MSLGVLGVLLVVAALIAGGYVVNNLTYFDRGMKMVRRAGFIEKQATIDGSVVNYAEGPDNGPALLLIHGQMTDWENYYPVLPELAKDFHVFAVDCYGHGGSAHDPAKYSAAAHGHDLQRFLAEVVGERVIVSGHSSGGQLAAWLAAYAPEQVSGVVLEDPPMFTTLLPRAKQTWNYADLATNCHDFLAEGGGDFVAYHVRHTRLWRFFGDGAGWFIDQGLSYRAEHPDAPVKFWAMPPIMNEAFRGLHRYDPCFGDAFYTGSWDADFDHAATLAAIDVPAVLVHTDWQYDDEGILMASMDGDDAERARSLIKDVEFYKATSGHGFHWEKPDEFVQLVRGVAARTGAR</sequence>
<dbReference type="Gene3D" id="3.40.50.1820">
    <property type="entry name" value="alpha/beta hydrolase"/>
    <property type="match status" value="1"/>
</dbReference>
<protein>
    <submittedName>
        <fullName evidence="2">Alpha/beta hydrolase</fullName>
    </submittedName>
</protein>
<keyword evidence="3" id="KW-1185">Reference proteome</keyword>
<dbReference type="Proteomes" id="UP001217838">
    <property type="component" value="Unassembled WGS sequence"/>
</dbReference>
<dbReference type="InterPro" id="IPR050266">
    <property type="entry name" value="AB_hydrolase_sf"/>
</dbReference>
<evidence type="ECO:0000259" key="1">
    <source>
        <dbReference type="Pfam" id="PF00561"/>
    </source>
</evidence>
<evidence type="ECO:0000313" key="2">
    <source>
        <dbReference type="EMBL" id="MDC0667994.1"/>
    </source>
</evidence>
<dbReference type="PANTHER" id="PTHR43798:SF33">
    <property type="entry name" value="HYDROLASE, PUTATIVE (AFU_ORTHOLOGUE AFUA_2G14860)-RELATED"/>
    <property type="match status" value="1"/>
</dbReference>
<comment type="caution">
    <text evidence="2">The sequence shown here is derived from an EMBL/GenBank/DDBJ whole genome shotgun (WGS) entry which is preliminary data.</text>
</comment>
<gene>
    <name evidence="2" type="ORF">POL58_09615</name>
</gene>
<dbReference type="InterPro" id="IPR000073">
    <property type="entry name" value="AB_hydrolase_1"/>
</dbReference>
<dbReference type="InterPro" id="IPR029058">
    <property type="entry name" value="AB_hydrolase_fold"/>
</dbReference>
<dbReference type="PANTHER" id="PTHR43798">
    <property type="entry name" value="MONOACYLGLYCEROL LIPASE"/>
    <property type="match status" value="1"/>
</dbReference>
<proteinExistence type="predicted"/>
<keyword evidence="2" id="KW-0378">Hydrolase</keyword>
<name>A0ABT5B384_9BACT</name>
<dbReference type="EMBL" id="JAQNDN010000003">
    <property type="protein sequence ID" value="MDC0667994.1"/>
    <property type="molecule type" value="Genomic_DNA"/>
</dbReference>
<feature type="domain" description="AB hydrolase-1" evidence="1">
    <location>
        <begin position="62"/>
        <end position="166"/>
    </location>
</feature>
<dbReference type="Pfam" id="PF00561">
    <property type="entry name" value="Abhydrolase_1"/>
    <property type="match status" value="1"/>
</dbReference>
<dbReference type="GO" id="GO:0016787">
    <property type="term" value="F:hydrolase activity"/>
    <property type="evidence" value="ECO:0007669"/>
    <property type="project" value="UniProtKB-KW"/>
</dbReference>